<name>A0AAU9JNI4_9CILI</name>
<protein>
    <submittedName>
        <fullName evidence="2">Uncharacterized protein</fullName>
    </submittedName>
</protein>
<proteinExistence type="predicted"/>
<accession>A0AAU9JNI4</accession>
<organism evidence="2 3">
    <name type="scientific">Blepharisma stoltei</name>
    <dbReference type="NCBI Taxonomy" id="1481888"/>
    <lineage>
        <taxon>Eukaryota</taxon>
        <taxon>Sar</taxon>
        <taxon>Alveolata</taxon>
        <taxon>Ciliophora</taxon>
        <taxon>Postciliodesmatophora</taxon>
        <taxon>Heterotrichea</taxon>
        <taxon>Heterotrichida</taxon>
        <taxon>Blepharismidae</taxon>
        <taxon>Blepharisma</taxon>
    </lineage>
</organism>
<feature type="region of interest" description="Disordered" evidence="1">
    <location>
        <begin position="1"/>
        <end position="41"/>
    </location>
</feature>
<evidence type="ECO:0000313" key="3">
    <source>
        <dbReference type="Proteomes" id="UP001162131"/>
    </source>
</evidence>
<evidence type="ECO:0000256" key="1">
    <source>
        <dbReference type="SAM" id="MobiDB-lite"/>
    </source>
</evidence>
<comment type="caution">
    <text evidence="2">The sequence shown here is derived from an EMBL/GenBank/DDBJ whole genome shotgun (WGS) entry which is preliminary data.</text>
</comment>
<dbReference type="Proteomes" id="UP001162131">
    <property type="component" value="Unassembled WGS sequence"/>
</dbReference>
<dbReference type="AlphaFoldDB" id="A0AAU9JNI4"/>
<dbReference type="EMBL" id="CAJZBQ010000032">
    <property type="protein sequence ID" value="CAG9322438.1"/>
    <property type="molecule type" value="Genomic_DNA"/>
</dbReference>
<reference evidence="2" key="1">
    <citation type="submission" date="2021-09" db="EMBL/GenBank/DDBJ databases">
        <authorList>
            <consortium name="AG Swart"/>
            <person name="Singh M."/>
            <person name="Singh A."/>
            <person name="Seah K."/>
            <person name="Emmerich C."/>
        </authorList>
    </citation>
    <scope>NUCLEOTIDE SEQUENCE</scope>
    <source>
        <strain evidence="2">ATCC30299</strain>
    </source>
</reference>
<sequence>MGCACARNSTAHAVKPPREESSKPKLITNETTMSQKLKVEEKKREEDDIAAEASDFLSQIYMDAEKKISSSAI</sequence>
<evidence type="ECO:0000313" key="2">
    <source>
        <dbReference type="EMBL" id="CAG9322438.1"/>
    </source>
</evidence>
<gene>
    <name evidence="2" type="ORF">BSTOLATCC_MIC31571</name>
</gene>
<keyword evidence="3" id="KW-1185">Reference proteome</keyword>